<reference evidence="4 5" key="1">
    <citation type="journal article" date="2007" name="Nature">
        <title>Evolution of genes and genomes on the Drosophila phylogeny.</title>
        <authorList>
            <consortium name="Drosophila 12 Genomes Consortium"/>
            <person name="Clark A.G."/>
            <person name="Eisen M.B."/>
            <person name="Smith D.R."/>
            <person name="Bergman C.M."/>
            <person name="Oliver B."/>
            <person name="Markow T.A."/>
            <person name="Kaufman T.C."/>
            <person name="Kellis M."/>
            <person name="Gelbart W."/>
            <person name="Iyer V.N."/>
            <person name="Pollard D.A."/>
            <person name="Sackton T.B."/>
            <person name="Larracuente A.M."/>
            <person name="Singh N.D."/>
            <person name="Abad J.P."/>
            <person name="Abt D.N."/>
            <person name="Adryan B."/>
            <person name="Aguade M."/>
            <person name="Akashi H."/>
            <person name="Anderson W.W."/>
            <person name="Aquadro C.F."/>
            <person name="Ardell D.H."/>
            <person name="Arguello R."/>
            <person name="Artieri C.G."/>
            <person name="Barbash D.A."/>
            <person name="Barker D."/>
            <person name="Barsanti P."/>
            <person name="Batterham P."/>
            <person name="Batzoglou S."/>
            <person name="Begun D."/>
            <person name="Bhutkar A."/>
            <person name="Blanco E."/>
            <person name="Bosak S.A."/>
            <person name="Bradley R.K."/>
            <person name="Brand A.D."/>
            <person name="Brent M.R."/>
            <person name="Brooks A.N."/>
            <person name="Brown R.H."/>
            <person name="Butlin R.K."/>
            <person name="Caggese C."/>
            <person name="Calvi B.R."/>
            <person name="Bernardo de Carvalho A."/>
            <person name="Caspi A."/>
            <person name="Castrezana S."/>
            <person name="Celniker S.E."/>
            <person name="Chang J.L."/>
            <person name="Chapple C."/>
            <person name="Chatterji S."/>
            <person name="Chinwalla A."/>
            <person name="Civetta A."/>
            <person name="Clifton S.W."/>
            <person name="Comeron J.M."/>
            <person name="Costello J.C."/>
            <person name="Coyne J.A."/>
            <person name="Daub J."/>
            <person name="David R.G."/>
            <person name="Delcher A.L."/>
            <person name="Delehaunty K."/>
            <person name="Do C.B."/>
            <person name="Ebling H."/>
            <person name="Edwards K."/>
            <person name="Eickbush T."/>
            <person name="Evans J.D."/>
            <person name="Filipski A."/>
            <person name="Findeiss S."/>
            <person name="Freyhult E."/>
            <person name="Fulton L."/>
            <person name="Fulton R."/>
            <person name="Garcia A.C."/>
            <person name="Gardiner A."/>
            <person name="Garfield D.A."/>
            <person name="Garvin B.E."/>
            <person name="Gibson G."/>
            <person name="Gilbert D."/>
            <person name="Gnerre S."/>
            <person name="Godfrey J."/>
            <person name="Good R."/>
            <person name="Gotea V."/>
            <person name="Gravely B."/>
            <person name="Greenberg A.J."/>
            <person name="Griffiths-Jones S."/>
            <person name="Gross S."/>
            <person name="Guigo R."/>
            <person name="Gustafson E.A."/>
            <person name="Haerty W."/>
            <person name="Hahn M.W."/>
            <person name="Halligan D.L."/>
            <person name="Halpern A.L."/>
            <person name="Halter G.M."/>
            <person name="Han M.V."/>
            <person name="Heger A."/>
            <person name="Hillier L."/>
            <person name="Hinrichs A.S."/>
            <person name="Holmes I."/>
            <person name="Hoskins R.A."/>
            <person name="Hubisz M.J."/>
            <person name="Hultmark D."/>
            <person name="Huntley M.A."/>
            <person name="Jaffe D.B."/>
            <person name="Jagadeeshan S."/>
            <person name="Jeck W.R."/>
            <person name="Johnson J."/>
            <person name="Jones C.D."/>
            <person name="Jordan W.C."/>
            <person name="Karpen G.H."/>
            <person name="Kataoka E."/>
            <person name="Keightley P.D."/>
            <person name="Kheradpour P."/>
            <person name="Kirkness E.F."/>
            <person name="Koerich L.B."/>
            <person name="Kristiansen K."/>
            <person name="Kudrna D."/>
            <person name="Kulathinal R.J."/>
            <person name="Kumar S."/>
            <person name="Kwok R."/>
            <person name="Lander E."/>
            <person name="Langley C.H."/>
            <person name="Lapoint R."/>
            <person name="Lazzaro B.P."/>
            <person name="Lee S.J."/>
            <person name="Levesque L."/>
            <person name="Li R."/>
            <person name="Lin C.F."/>
            <person name="Lin M.F."/>
            <person name="Lindblad-Toh K."/>
            <person name="Llopart A."/>
            <person name="Long M."/>
            <person name="Low L."/>
            <person name="Lozovsky E."/>
            <person name="Lu J."/>
            <person name="Luo M."/>
            <person name="Machado C.A."/>
            <person name="Makalowski W."/>
            <person name="Marzo M."/>
            <person name="Matsuda M."/>
            <person name="Matzkin L."/>
            <person name="McAllister B."/>
            <person name="McBride C.S."/>
            <person name="McKernan B."/>
            <person name="McKernan K."/>
            <person name="Mendez-Lago M."/>
            <person name="Minx P."/>
            <person name="Mollenhauer M.U."/>
            <person name="Montooth K."/>
            <person name="Mount S.M."/>
            <person name="Mu X."/>
            <person name="Myers E."/>
            <person name="Negre B."/>
            <person name="Newfeld S."/>
            <person name="Nielsen R."/>
            <person name="Noor M.A."/>
            <person name="O'Grady P."/>
            <person name="Pachter L."/>
            <person name="Papaceit M."/>
            <person name="Parisi M.J."/>
            <person name="Parisi M."/>
            <person name="Parts L."/>
            <person name="Pedersen J.S."/>
            <person name="Pesole G."/>
            <person name="Phillippy A.M."/>
            <person name="Ponting C.P."/>
            <person name="Pop M."/>
            <person name="Porcelli D."/>
            <person name="Powell J.R."/>
            <person name="Prohaska S."/>
            <person name="Pruitt K."/>
            <person name="Puig M."/>
            <person name="Quesneville H."/>
            <person name="Ram K.R."/>
            <person name="Rand D."/>
            <person name="Rasmussen M.D."/>
            <person name="Reed L.K."/>
            <person name="Reenan R."/>
            <person name="Reily A."/>
            <person name="Remington K.A."/>
            <person name="Rieger T.T."/>
            <person name="Ritchie M.G."/>
            <person name="Robin C."/>
            <person name="Rogers Y.H."/>
            <person name="Rohde C."/>
            <person name="Rozas J."/>
            <person name="Rubenfield M.J."/>
            <person name="Ruiz A."/>
            <person name="Russo S."/>
            <person name="Salzberg S.L."/>
            <person name="Sanchez-Gracia A."/>
            <person name="Saranga D.J."/>
            <person name="Sato H."/>
            <person name="Schaeffer S.W."/>
            <person name="Schatz M.C."/>
            <person name="Schlenke T."/>
            <person name="Schwartz R."/>
            <person name="Segarra C."/>
            <person name="Singh R.S."/>
            <person name="Sirot L."/>
            <person name="Sirota M."/>
            <person name="Sisneros N.B."/>
            <person name="Smith C.D."/>
            <person name="Smith T.F."/>
            <person name="Spieth J."/>
            <person name="Stage D.E."/>
            <person name="Stark A."/>
            <person name="Stephan W."/>
            <person name="Strausberg R.L."/>
            <person name="Strempel S."/>
            <person name="Sturgill D."/>
            <person name="Sutton G."/>
            <person name="Sutton G.G."/>
            <person name="Tao W."/>
            <person name="Teichmann S."/>
            <person name="Tobari Y.N."/>
            <person name="Tomimura Y."/>
            <person name="Tsolas J.M."/>
            <person name="Valente V.L."/>
            <person name="Venter E."/>
            <person name="Venter J.C."/>
            <person name="Vicario S."/>
            <person name="Vieira F.G."/>
            <person name="Vilella A.J."/>
            <person name="Villasante A."/>
            <person name="Walenz B."/>
            <person name="Wang J."/>
            <person name="Wasserman M."/>
            <person name="Watts T."/>
            <person name="Wilson D."/>
            <person name="Wilson R.K."/>
            <person name="Wing R.A."/>
            <person name="Wolfner M.F."/>
            <person name="Wong A."/>
            <person name="Wong G.K."/>
            <person name="Wu C.I."/>
            <person name="Wu G."/>
            <person name="Yamamoto D."/>
            <person name="Yang H.P."/>
            <person name="Yang S.P."/>
            <person name="Yorke J.A."/>
            <person name="Yoshida K."/>
            <person name="Zdobnov E."/>
            <person name="Zhang P."/>
            <person name="Zhang Y."/>
            <person name="Zimin A.V."/>
            <person name="Baldwin J."/>
            <person name="Abdouelleil A."/>
            <person name="Abdulkadir J."/>
            <person name="Abebe A."/>
            <person name="Abera B."/>
            <person name="Abreu J."/>
            <person name="Acer S.C."/>
            <person name="Aftuck L."/>
            <person name="Alexander A."/>
            <person name="An P."/>
            <person name="Anderson E."/>
            <person name="Anderson S."/>
            <person name="Arachi H."/>
            <person name="Azer M."/>
            <person name="Bachantsang P."/>
            <person name="Barry A."/>
            <person name="Bayul T."/>
            <person name="Berlin A."/>
            <person name="Bessette D."/>
            <person name="Bloom T."/>
            <person name="Blye J."/>
            <person name="Boguslavskiy L."/>
            <person name="Bonnet C."/>
            <person name="Boukhgalter B."/>
            <person name="Bourzgui I."/>
            <person name="Brown A."/>
            <person name="Cahill P."/>
            <person name="Channer S."/>
            <person name="Cheshatsang Y."/>
            <person name="Chuda L."/>
            <person name="Citroen M."/>
            <person name="Collymore A."/>
            <person name="Cooke P."/>
            <person name="Costello M."/>
            <person name="D'Aco K."/>
            <person name="Daza R."/>
            <person name="De Haan G."/>
            <person name="DeGray S."/>
            <person name="DeMaso C."/>
            <person name="Dhargay N."/>
            <person name="Dooley K."/>
            <person name="Dooley E."/>
            <person name="Doricent M."/>
            <person name="Dorje P."/>
            <person name="Dorjee K."/>
            <person name="Dupes A."/>
            <person name="Elong R."/>
            <person name="Falk J."/>
            <person name="Farina A."/>
            <person name="Faro S."/>
            <person name="Ferguson D."/>
            <person name="Fisher S."/>
            <person name="Foley C.D."/>
            <person name="Franke A."/>
            <person name="Friedrich D."/>
            <person name="Gadbois L."/>
            <person name="Gearin G."/>
            <person name="Gearin C.R."/>
            <person name="Giannoukos G."/>
            <person name="Goode T."/>
            <person name="Graham J."/>
            <person name="Grandbois E."/>
            <person name="Grewal S."/>
            <person name="Gyaltsen K."/>
            <person name="Hafez N."/>
            <person name="Hagos B."/>
            <person name="Hall J."/>
            <person name="Henson C."/>
            <person name="Hollinger A."/>
            <person name="Honan T."/>
            <person name="Huard M.D."/>
            <person name="Hughes L."/>
            <person name="Hurhula B."/>
            <person name="Husby M.E."/>
            <person name="Kamat A."/>
            <person name="Kanga B."/>
            <person name="Kashin S."/>
            <person name="Khazanovich D."/>
            <person name="Kisner P."/>
            <person name="Lance K."/>
            <person name="Lara M."/>
            <person name="Lee W."/>
            <person name="Lennon N."/>
            <person name="Letendre F."/>
            <person name="LeVine R."/>
            <person name="Lipovsky A."/>
            <person name="Liu X."/>
            <person name="Liu J."/>
            <person name="Liu S."/>
            <person name="Lokyitsang T."/>
            <person name="Lokyitsang Y."/>
            <person name="Lubonja R."/>
            <person name="Lui A."/>
            <person name="MacDonald P."/>
            <person name="Magnisalis V."/>
            <person name="Maru K."/>
            <person name="Matthews C."/>
            <person name="McCusker W."/>
            <person name="McDonough S."/>
            <person name="Mehta T."/>
            <person name="Meldrim J."/>
            <person name="Meneus L."/>
            <person name="Mihai O."/>
            <person name="Mihalev A."/>
            <person name="Mihova T."/>
            <person name="Mittelman R."/>
            <person name="Mlenga V."/>
            <person name="Montmayeur A."/>
            <person name="Mulrain L."/>
            <person name="Navidi A."/>
            <person name="Naylor J."/>
            <person name="Negash T."/>
            <person name="Nguyen T."/>
            <person name="Nguyen N."/>
            <person name="Nicol R."/>
            <person name="Norbu C."/>
            <person name="Norbu N."/>
            <person name="Novod N."/>
            <person name="O'Neill B."/>
            <person name="Osman S."/>
            <person name="Markiewicz E."/>
            <person name="Oyono O.L."/>
            <person name="Patti C."/>
            <person name="Phunkhang P."/>
            <person name="Pierre F."/>
            <person name="Priest M."/>
            <person name="Raghuraman S."/>
            <person name="Rege F."/>
            <person name="Reyes R."/>
            <person name="Rise C."/>
            <person name="Rogov P."/>
            <person name="Ross K."/>
            <person name="Ryan E."/>
            <person name="Settipalli S."/>
            <person name="Shea T."/>
            <person name="Sherpa N."/>
            <person name="Shi L."/>
            <person name="Shih D."/>
            <person name="Sparrow T."/>
            <person name="Spaulding J."/>
            <person name="Stalker J."/>
            <person name="Stange-Thomann N."/>
            <person name="Stavropoulos S."/>
            <person name="Stone C."/>
            <person name="Strader C."/>
            <person name="Tesfaye S."/>
            <person name="Thomson T."/>
            <person name="Thoulutsang Y."/>
            <person name="Thoulutsang D."/>
            <person name="Topham K."/>
            <person name="Topping I."/>
            <person name="Tsamla T."/>
            <person name="Vassiliev H."/>
            <person name="Vo A."/>
            <person name="Wangchuk T."/>
            <person name="Wangdi T."/>
            <person name="Weiand M."/>
            <person name="Wilkinson J."/>
            <person name="Wilson A."/>
            <person name="Yadav S."/>
            <person name="Young G."/>
            <person name="Yu Q."/>
            <person name="Zembek L."/>
            <person name="Zhong D."/>
            <person name="Zimmer A."/>
            <person name="Zwirko Z."/>
            <person name="Jaffe D.B."/>
            <person name="Alvarez P."/>
            <person name="Brockman W."/>
            <person name="Butler J."/>
            <person name="Chin C."/>
            <person name="Gnerre S."/>
            <person name="Grabherr M."/>
            <person name="Kleber M."/>
            <person name="Mauceli E."/>
            <person name="MacCallum I."/>
        </authorList>
    </citation>
    <scope>NUCLEOTIDE SEQUENCE [LARGE SCALE GENOMIC DNA]</scope>
    <source>
        <strain evidence="5">Tucson 14030-0811.24</strain>
    </source>
</reference>
<dbReference type="SMR" id="B4NMY5"/>
<dbReference type="KEGG" id="dwi:6652446"/>
<keyword evidence="5" id="KW-1185">Reference proteome</keyword>
<dbReference type="FunFam" id="2.120.10.80:FF:000162">
    <property type="entry name" value="Kelch domain-containing protein 10 homolog"/>
    <property type="match status" value="1"/>
</dbReference>
<evidence type="ECO:0000256" key="1">
    <source>
        <dbReference type="ARBA" id="ARBA00022441"/>
    </source>
</evidence>
<keyword evidence="1" id="KW-0880">Kelch repeat</keyword>
<dbReference type="PhylomeDB" id="B4NMY5"/>
<dbReference type="GO" id="GO:0032874">
    <property type="term" value="P:positive regulation of stress-activated MAPK cascade"/>
    <property type="evidence" value="ECO:0007669"/>
    <property type="project" value="EnsemblMetazoa"/>
</dbReference>
<dbReference type="STRING" id="7260.B4NMY5"/>
<dbReference type="InterPro" id="IPR052125">
    <property type="entry name" value="KLHDC10"/>
</dbReference>
<dbReference type="PANTHER" id="PTHR46428:SF1">
    <property type="entry name" value="KELCH DOMAIN-CONTAINING PROTEIN 10"/>
    <property type="match status" value="1"/>
</dbReference>
<evidence type="ECO:0008006" key="6">
    <source>
        <dbReference type="Google" id="ProtNLM"/>
    </source>
</evidence>
<protein>
    <recommendedName>
        <fullName evidence="6">Kelch domain-containing protein 10 homolog</fullName>
    </recommendedName>
</protein>
<accession>B4NMY5</accession>
<organism evidence="4 5">
    <name type="scientific">Drosophila willistoni</name>
    <name type="common">Fruit fly</name>
    <dbReference type="NCBI Taxonomy" id="7260"/>
    <lineage>
        <taxon>Eukaryota</taxon>
        <taxon>Metazoa</taxon>
        <taxon>Ecdysozoa</taxon>
        <taxon>Arthropoda</taxon>
        <taxon>Hexapoda</taxon>
        <taxon>Insecta</taxon>
        <taxon>Pterygota</taxon>
        <taxon>Neoptera</taxon>
        <taxon>Endopterygota</taxon>
        <taxon>Diptera</taxon>
        <taxon>Brachycera</taxon>
        <taxon>Muscomorpha</taxon>
        <taxon>Ephydroidea</taxon>
        <taxon>Drosophilidae</taxon>
        <taxon>Drosophila</taxon>
        <taxon>Sophophora</taxon>
    </lineage>
</organism>
<dbReference type="InterPro" id="IPR015915">
    <property type="entry name" value="Kelch-typ_b-propeller"/>
</dbReference>
<dbReference type="OrthoDB" id="7676067at2759"/>
<dbReference type="Proteomes" id="UP000007798">
    <property type="component" value="Unassembled WGS sequence"/>
</dbReference>
<dbReference type="GO" id="GO:0031462">
    <property type="term" value="C:Cul2-RING ubiquitin ligase complex"/>
    <property type="evidence" value="ECO:0007669"/>
    <property type="project" value="EnsemblMetazoa"/>
</dbReference>
<dbReference type="eggNOG" id="KOG0379">
    <property type="taxonomic scope" value="Eukaryota"/>
</dbReference>
<sequence length="627" mass="71749">MQIIKLNQLKCIILSKLRHTWTHLLVVVARLLDRIYYKAVLPFKWEPQPNNNNNNNNNNHIMEQDLPEDEHGQQEDQAQGNANFIARMQAIAANAIALAEPMDAASDMENEDADEMDEEEDEDDADVDYGDSDSDSEFEEVYTDESTDDEDDDDGEDGNNFAANRVRSKNAQEMLLNSEQLLQQQHQQSKLLRPYSFQPLRLVKCHYKEKHSPGGFPLARSGHRIIASNSHLYSLGGYNPRSASVATRRNRCQLFQELWSYNFATNRWKLELNEEYADNMPVELASNALTIHNNVLISHGGTGYPFGESCSNDCYVYCAGNTGISGVERLKVTGDLPTAQYGPGIVIHKHYLYTIGGTTGFDYTCDVYRLDLRTRVWENVYISRPEMRDDPEGRYRHEVVYDGNHIFVLGGGTSQSVYDLQRIPAYNLEANCWNYFDTYPDRSVNGGSVEESNRGYPKPRKCFSCVQHTLYNGDIEAFITGGLQGDFCTYFSDIWKLNLRTKQWTLIITASLPRPLYFHSAAHSDNGCMYVFGGIEYNEKEMRRRNDLYKMWMTVPKLSEMCWDAVTYYNENLDCFDRQSLLRAGIPKSFAQRLPPQRKKIMSKDEAGGSMVISLCSNPKRARPTMH</sequence>
<feature type="compositionally biased region" description="Low complexity" evidence="3">
    <location>
        <begin position="50"/>
        <end position="59"/>
    </location>
</feature>
<dbReference type="EMBL" id="CH964282">
    <property type="protein sequence ID" value="EDW85724.1"/>
    <property type="molecule type" value="Genomic_DNA"/>
</dbReference>
<keyword evidence="2" id="KW-0677">Repeat</keyword>
<dbReference type="Pfam" id="PF24681">
    <property type="entry name" value="Kelch_KLHDC2_KLHL20_DRC7"/>
    <property type="match status" value="1"/>
</dbReference>
<dbReference type="FunFam" id="2.120.10.80:FF:000156">
    <property type="entry name" value="Kelch domain-containing protein 10 homolog"/>
    <property type="match status" value="1"/>
</dbReference>
<evidence type="ECO:0000256" key="2">
    <source>
        <dbReference type="ARBA" id="ARBA00022737"/>
    </source>
</evidence>
<dbReference type="OMA" id="IHKHYLY"/>
<dbReference type="Gene3D" id="2.120.10.80">
    <property type="entry name" value="Kelch-type beta propeller"/>
    <property type="match status" value="2"/>
</dbReference>
<feature type="region of interest" description="Disordered" evidence="3">
    <location>
        <begin position="105"/>
        <end position="162"/>
    </location>
</feature>
<proteinExistence type="predicted"/>
<feature type="compositionally biased region" description="Acidic residues" evidence="3">
    <location>
        <begin position="106"/>
        <end position="157"/>
    </location>
</feature>
<evidence type="ECO:0000256" key="3">
    <source>
        <dbReference type="SAM" id="MobiDB-lite"/>
    </source>
</evidence>
<gene>
    <name evidence="4" type="primary">Dwil\GK22999</name>
    <name evidence="4" type="ORF">Dwil_GK22999</name>
</gene>
<evidence type="ECO:0000313" key="4">
    <source>
        <dbReference type="EMBL" id="EDW85724.1"/>
    </source>
</evidence>
<dbReference type="SUPFAM" id="SSF117281">
    <property type="entry name" value="Kelch motif"/>
    <property type="match status" value="2"/>
</dbReference>
<dbReference type="AlphaFoldDB" id="B4NMY5"/>
<name>B4NMY5_DROWI</name>
<dbReference type="HOGENOM" id="CLU_030914_0_0_1"/>
<feature type="region of interest" description="Disordered" evidence="3">
    <location>
        <begin position="46"/>
        <end position="77"/>
    </location>
</feature>
<evidence type="ECO:0000313" key="5">
    <source>
        <dbReference type="Proteomes" id="UP000007798"/>
    </source>
</evidence>
<dbReference type="PANTHER" id="PTHR46428">
    <property type="entry name" value="KELCH DOMAIN-CONTAINING PROTEIN 10"/>
    <property type="match status" value="1"/>
</dbReference>
<dbReference type="InParanoid" id="B4NMY5"/>
<dbReference type="FunCoup" id="B4NMY5">
    <property type="interactions" value="938"/>
</dbReference>